<protein>
    <submittedName>
        <fullName evidence="2">Uncharacterized protein</fullName>
    </submittedName>
</protein>
<evidence type="ECO:0000256" key="1">
    <source>
        <dbReference type="SAM" id="MobiDB-lite"/>
    </source>
</evidence>
<dbReference type="EMBL" id="KN576295">
    <property type="protein sequence ID" value="KHJ82923.1"/>
    <property type="molecule type" value="Genomic_DNA"/>
</dbReference>
<sequence>MGYEYVLETPSIEKGKLLATVTYIENGCEQKWELCYVDKYLKKEKREDDEAGHPPYHGIIGALSEIPKKACYITSRDFPHDVRFFRGTNTVSMDIYSWLGREVFFHARKGVNTPFMSFYVIGSIEPEPKSSAVTIYSTFDKFFSLKLEVEYIGCTDENGLIIVWSDKWEFIADSYSVFKNLEFGIYRVEIVRQYVPNQFPRWKLKKIFDIVESYGSNSGKRPVERPRIHASIQASNERIGNHENKKNDDSGIDAEEEEGGSTSLKGSVGEETPRKRIEVHAQYRDVK</sequence>
<dbReference type="Proteomes" id="UP000053660">
    <property type="component" value="Unassembled WGS sequence"/>
</dbReference>
<dbReference type="OrthoDB" id="5841771at2759"/>
<dbReference type="AlphaFoldDB" id="A0A0B1SC83"/>
<feature type="compositionally biased region" description="Basic and acidic residues" evidence="1">
    <location>
        <begin position="271"/>
        <end position="287"/>
    </location>
</feature>
<keyword evidence="3" id="KW-1185">Reference proteome</keyword>
<feature type="compositionally biased region" description="Basic and acidic residues" evidence="1">
    <location>
        <begin position="239"/>
        <end position="249"/>
    </location>
</feature>
<reference evidence="2 3" key="1">
    <citation type="submission" date="2014-03" db="EMBL/GenBank/DDBJ databases">
        <title>Draft genome of the hookworm Oesophagostomum dentatum.</title>
        <authorList>
            <person name="Mitreva M."/>
        </authorList>
    </citation>
    <scope>NUCLEOTIDE SEQUENCE [LARGE SCALE GENOMIC DNA]</scope>
    <source>
        <strain evidence="2 3">OD-Hann</strain>
    </source>
</reference>
<organism evidence="2 3">
    <name type="scientific">Oesophagostomum dentatum</name>
    <name type="common">Nodular worm</name>
    <dbReference type="NCBI Taxonomy" id="61180"/>
    <lineage>
        <taxon>Eukaryota</taxon>
        <taxon>Metazoa</taxon>
        <taxon>Ecdysozoa</taxon>
        <taxon>Nematoda</taxon>
        <taxon>Chromadorea</taxon>
        <taxon>Rhabditida</taxon>
        <taxon>Rhabditina</taxon>
        <taxon>Rhabditomorpha</taxon>
        <taxon>Strongyloidea</taxon>
        <taxon>Strongylidae</taxon>
        <taxon>Oesophagostomum</taxon>
    </lineage>
</organism>
<evidence type="ECO:0000313" key="2">
    <source>
        <dbReference type="EMBL" id="KHJ82923.1"/>
    </source>
</evidence>
<accession>A0A0B1SC83</accession>
<gene>
    <name evidence="2" type="ORF">OESDEN_17382</name>
</gene>
<proteinExistence type="predicted"/>
<feature type="compositionally biased region" description="Acidic residues" evidence="1">
    <location>
        <begin position="250"/>
        <end position="259"/>
    </location>
</feature>
<evidence type="ECO:0000313" key="3">
    <source>
        <dbReference type="Proteomes" id="UP000053660"/>
    </source>
</evidence>
<feature type="region of interest" description="Disordered" evidence="1">
    <location>
        <begin position="233"/>
        <end position="287"/>
    </location>
</feature>
<name>A0A0B1SC83_OESDE</name>